<feature type="domain" description="AMP-dependent synthetase/ligase" evidence="1">
    <location>
        <begin position="31"/>
        <end position="387"/>
    </location>
</feature>
<name>A0ABT2PNG6_9BURK</name>
<dbReference type="PANTHER" id="PTHR43767:SF7">
    <property type="entry name" value="MEDIUM_LONG-CHAIN-FATTY-ACID--COA LIGASE FADD8"/>
    <property type="match status" value="1"/>
</dbReference>
<dbReference type="Pfam" id="PF00501">
    <property type="entry name" value="AMP-binding"/>
    <property type="match status" value="1"/>
</dbReference>
<proteinExistence type="predicted"/>
<dbReference type="PANTHER" id="PTHR43767">
    <property type="entry name" value="LONG-CHAIN-FATTY-ACID--COA LIGASE"/>
    <property type="match status" value="1"/>
</dbReference>
<feature type="domain" description="AMP-binding enzyme C-terminal" evidence="2">
    <location>
        <begin position="437"/>
        <end position="512"/>
    </location>
</feature>
<dbReference type="InterPro" id="IPR025110">
    <property type="entry name" value="AMP-bd_C"/>
</dbReference>
<keyword evidence="4" id="KW-1185">Reference proteome</keyword>
<dbReference type="EMBL" id="JAODYH010000004">
    <property type="protein sequence ID" value="MCT9810812.1"/>
    <property type="molecule type" value="Genomic_DNA"/>
</dbReference>
<dbReference type="InterPro" id="IPR050237">
    <property type="entry name" value="ATP-dep_AMP-bd_enzyme"/>
</dbReference>
<comment type="caution">
    <text evidence="3">The sequence shown here is derived from an EMBL/GenBank/DDBJ whole genome shotgun (WGS) entry which is preliminary data.</text>
</comment>
<dbReference type="SUPFAM" id="SSF56801">
    <property type="entry name" value="Acetyl-CoA synthetase-like"/>
    <property type="match status" value="1"/>
</dbReference>
<dbReference type="InterPro" id="IPR045851">
    <property type="entry name" value="AMP-bd_C_sf"/>
</dbReference>
<protein>
    <submittedName>
        <fullName evidence="3">AMP-binding protein</fullName>
    </submittedName>
</protein>
<dbReference type="InterPro" id="IPR042099">
    <property type="entry name" value="ANL_N_sf"/>
</dbReference>
<dbReference type="Pfam" id="PF13193">
    <property type="entry name" value="AMP-binding_C"/>
    <property type="match status" value="1"/>
</dbReference>
<dbReference type="Gene3D" id="3.40.50.12780">
    <property type="entry name" value="N-terminal domain of ligase-like"/>
    <property type="match status" value="1"/>
</dbReference>
<reference evidence="3 4" key="1">
    <citation type="submission" date="2022-09" db="EMBL/GenBank/DDBJ databases">
        <title>Draft genome of isolate Be4.</title>
        <authorList>
            <person name="Sanchez-Castro I."/>
            <person name="Martinez-Rodriguez P."/>
            <person name="Descostes M."/>
            <person name="Merroun M."/>
        </authorList>
    </citation>
    <scope>NUCLEOTIDE SEQUENCE [LARGE SCALE GENOMIC DNA]</scope>
    <source>
        <strain evidence="3 4">Be4</strain>
    </source>
</reference>
<dbReference type="PROSITE" id="PS00455">
    <property type="entry name" value="AMP_BINDING"/>
    <property type="match status" value="1"/>
</dbReference>
<sequence>MTADDFKGMPVQGAARIHQGATMGQIYNAALRARPDVPAIVDDRISLSYAALAQLSARIARLYGARGMGRSDTVAFLVGNRADAVAAMIAAQLAGLRSVSLHPMASEADHVFVLQEAQAKLLVVDNAAFGERARTLAQACGVQLLPLDEGEFGPSLMRAAAAMDDSEVVVGDDPTEVIKLGFTGGTTGRSKGILHTHRTSVTMLQYALATYEWPQRIRYLVTTPISHAASAMILPTLMRQGTVYLCNKFSPADFLRRVARDRINLAFLVPTQIYGLLDCAELDAADVSSLELVLYGAAPIAQVRLADALRRIGPVFGQLYGQAEAPMCITYLSRADHDLAHPERLRSCGRVIFGNQVRLLDKDLQEVAPGEVGELCVRGPLVMEGYLNRPEENEKVFAGGWLHTGDMARMDSAGYLYLVDRAKDMIISGGFNVYPSEVENCLAQHPAVALSAVIGIPDPKWGEAVVAVVVTQPGASVKQEEIMAYVVREKGVVNAPKQVFFVTDLPLTALGKIDRKTLRGQYWSDQSRQIA</sequence>
<dbReference type="Gene3D" id="3.30.300.30">
    <property type="match status" value="1"/>
</dbReference>
<accession>A0ABT2PNG6</accession>
<organism evidence="3 4">
    <name type="scientific">Acidovorax bellezanensis</name>
    <dbReference type="NCBI Taxonomy" id="2976702"/>
    <lineage>
        <taxon>Bacteria</taxon>
        <taxon>Pseudomonadati</taxon>
        <taxon>Pseudomonadota</taxon>
        <taxon>Betaproteobacteria</taxon>
        <taxon>Burkholderiales</taxon>
        <taxon>Comamonadaceae</taxon>
        <taxon>Acidovorax</taxon>
    </lineage>
</organism>
<dbReference type="InterPro" id="IPR020845">
    <property type="entry name" value="AMP-binding_CS"/>
</dbReference>
<gene>
    <name evidence="3" type="ORF">N0K08_09210</name>
</gene>
<dbReference type="Proteomes" id="UP001525968">
    <property type="component" value="Unassembled WGS sequence"/>
</dbReference>
<evidence type="ECO:0000259" key="1">
    <source>
        <dbReference type="Pfam" id="PF00501"/>
    </source>
</evidence>
<evidence type="ECO:0000313" key="3">
    <source>
        <dbReference type="EMBL" id="MCT9810812.1"/>
    </source>
</evidence>
<dbReference type="InterPro" id="IPR000873">
    <property type="entry name" value="AMP-dep_synth/lig_dom"/>
</dbReference>
<evidence type="ECO:0000313" key="4">
    <source>
        <dbReference type="Proteomes" id="UP001525968"/>
    </source>
</evidence>
<dbReference type="RefSeq" id="WP_261499945.1">
    <property type="nucleotide sequence ID" value="NZ_JAODYH010000004.1"/>
</dbReference>
<evidence type="ECO:0000259" key="2">
    <source>
        <dbReference type="Pfam" id="PF13193"/>
    </source>
</evidence>